<dbReference type="AlphaFoldDB" id="A0A250XB79"/>
<proteinExistence type="predicted"/>
<evidence type="ECO:0000256" key="1">
    <source>
        <dbReference type="SAM" id="MobiDB-lite"/>
    </source>
</evidence>
<evidence type="ECO:0000313" key="3">
    <source>
        <dbReference type="Proteomes" id="UP000232323"/>
    </source>
</evidence>
<keyword evidence="3" id="KW-1185">Reference proteome</keyword>
<dbReference type="OrthoDB" id="10689356at2759"/>
<protein>
    <submittedName>
        <fullName evidence="2">Uncharacterized protein</fullName>
    </submittedName>
</protein>
<comment type="caution">
    <text evidence="2">The sequence shown here is derived from an EMBL/GenBank/DDBJ whole genome shotgun (WGS) entry which is preliminary data.</text>
</comment>
<accession>A0A250XB79</accession>
<reference evidence="2 3" key="1">
    <citation type="submission" date="2017-08" db="EMBL/GenBank/DDBJ databases">
        <title>Acidophilic green algal genome provides insights into adaptation to an acidic environment.</title>
        <authorList>
            <person name="Hirooka S."/>
            <person name="Hirose Y."/>
            <person name="Kanesaki Y."/>
            <person name="Higuchi S."/>
            <person name="Fujiwara T."/>
            <person name="Onuma R."/>
            <person name="Era A."/>
            <person name="Ohbayashi R."/>
            <person name="Uzuka A."/>
            <person name="Nozaki H."/>
            <person name="Yoshikawa H."/>
            <person name="Miyagishima S.Y."/>
        </authorList>
    </citation>
    <scope>NUCLEOTIDE SEQUENCE [LARGE SCALE GENOMIC DNA]</scope>
    <source>
        <strain evidence="2 3">NIES-2499</strain>
    </source>
</reference>
<feature type="compositionally biased region" description="Basic and acidic residues" evidence="1">
    <location>
        <begin position="134"/>
        <end position="146"/>
    </location>
</feature>
<dbReference type="Proteomes" id="UP000232323">
    <property type="component" value="Unassembled WGS sequence"/>
</dbReference>
<feature type="compositionally biased region" description="Low complexity" evidence="1">
    <location>
        <begin position="111"/>
        <end position="122"/>
    </location>
</feature>
<gene>
    <name evidence="2" type="ORF">CEUSTIGMA_g7779.t1</name>
</gene>
<feature type="region of interest" description="Disordered" evidence="1">
    <location>
        <begin position="93"/>
        <end position="148"/>
    </location>
</feature>
<organism evidence="2 3">
    <name type="scientific">Chlamydomonas eustigma</name>
    <dbReference type="NCBI Taxonomy" id="1157962"/>
    <lineage>
        <taxon>Eukaryota</taxon>
        <taxon>Viridiplantae</taxon>
        <taxon>Chlorophyta</taxon>
        <taxon>core chlorophytes</taxon>
        <taxon>Chlorophyceae</taxon>
        <taxon>CS clade</taxon>
        <taxon>Chlamydomonadales</taxon>
        <taxon>Chlamydomonadaceae</taxon>
        <taxon>Chlamydomonas</taxon>
    </lineage>
</organism>
<evidence type="ECO:0000313" key="2">
    <source>
        <dbReference type="EMBL" id="GAX80341.1"/>
    </source>
</evidence>
<dbReference type="EMBL" id="BEGY01000051">
    <property type="protein sequence ID" value="GAX80341.1"/>
    <property type="molecule type" value="Genomic_DNA"/>
</dbReference>
<name>A0A250XB79_9CHLO</name>
<sequence>MHKFSESIWKNTLRISEQMRREVWSTETTTTTNPEELGWIGALCNFRMDQRTTASVRRCSRCQRLVIVGRLTEHAGHCSGASTAAVDIVQRAPKQASNQQGAGLRKHASRQGRSNSVSSSGSLAKMHMKNNNKGLDRGRAVWEDPLPRPQTNLSKMTFPYQPQISLLEDFMSSIIDRFVFPHHLKRSRTVKARRSRQSPFAGPIQGC</sequence>